<name>Q7UXU0_RHOBA</name>
<feature type="region of interest" description="Disordered" evidence="6">
    <location>
        <begin position="125"/>
        <end position="155"/>
    </location>
</feature>
<evidence type="ECO:0000256" key="3">
    <source>
        <dbReference type="ARBA" id="ARBA00022692"/>
    </source>
</evidence>
<keyword evidence="3" id="KW-0812">Transmembrane</keyword>
<organism evidence="7 8">
    <name type="scientific">Rhodopirellula baltica (strain DSM 10527 / NCIMB 13988 / SH1)</name>
    <dbReference type="NCBI Taxonomy" id="243090"/>
    <lineage>
        <taxon>Bacteria</taxon>
        <taxon>Pseudomonadati</taxon>
        <taxon>Planctomycetota</taxon>
        <taxon>Planctomycetia</taxon>
        <taxon>Pirellulales</taxon>
        <taxon>Pirellulaceae</taxon>
        <taxon>Rhodopirellula</taxon>
    </lineage>
</organism>
<keyword evidence="8" id="KW-1185">Reference proteome</keyword>
<dbReference type="InterPro" id="IPR051906">
    <property type="entry name" value="TolC-like"/>
</dbReference>
<dbReference type="eggNOG" id="COG1538">
    <property type="taxonomic scope" value="Bacteria"/>
</dbReference>
<evidence type="ECO:0000313" key="7">
    <source>
        <dbReference type="EMBL" id="CAD71913.1"/>
    </source>
</evidence>
<evidence type="ECO:0008006" key="9">
    <source>
        <dbReference type="Google" id="ProtNLM"/>
    </source>
</evidence>
<dbReference type="GO" id="GO:0015562">
    <property type="term" value="F:efflux transmembrane transporter activity"/>
    <property type="evidence" value="ECO:0000318"/>
    <property type="project" value="GO_Central"/>
</dbReference>
<evidence type="ECO:0000256" key="2">
    <source>
        <dbReference type="ARBA" id="ARBA00022452"/>
    </source>
</evidence>
<dbReference type="Proteomes" id="UP000001025">
    <property type="component" value="Chromosome"/>
</dbReference>
<evidence type="ECO:0000256" key="4">
    <source>
        <dbReference type="ARBA" id="ARBA00023136"/>
    </source>
</evidence>
<dbReference type="HOGENOM" id="CLU_420846_0_0_0"/>
<gene>
    <name evidence="7" type="ordered locus">RB1120</name>
</gene>
<keyword evidence="5" id="KW-0998">Cell outer membrane</keyword>
<evidence type="ECO:0000313" key="8">
    <source>
        <dbReference type="Proteomes" id="UP000001025"/>
    </source>
</evidence>
<dbReference type="EnsemblBacteria" id="CAD71913">
    <property type="protein sequence ID" value="CAD71913"/>
    <property type="gene ID" value="RB1120"/>
</dbReference>
<evidence type="ECO:0000256" key="1">
    <source>
        <dbReference type="ARBA" id="ARBA00004442"/>
    </source>
</evidence>
<dbReference type="STRING" id="243090.RB1120"/>
<keyword evidence="4" id="KW-0472">Membrane</keyword>
<dbReference type="KEGG" id="rba:RB1120"/>
<dbReference type="GO" id="GO:1990281">
    <property type="term" value="C:efflux pump complex"/>
    <property type="evidence" value="ECO:0000318"/>
    <property type="project" value="GO_Central"/>
</dbReference>
<dbReference type="PANTHER" id="PTHR30026">
    <property type="entry name" value="OUTER MEMBRANE PROTEIN TOLC"/>
    <property type="match status" value="1"/>
</dbReference>
<accession>Q7UXU0</accession>
<dbReference type="SUPFAM" id="SSF56954">
    <property type="entry name" value="Outer membrane efflux proteins (OEP)"/>
    <property type="match status" value="1"/>
</dbReference>
<sequence>MGAFEPCTAGPRDMASTKWIPAGRRRPGTRKITRESVEGQTAQGLESARAANFGQASNSAKDTASVAATLTHSSRRNRFAIALLALLAPSQLATTTLIQADDPSAPAMIESDSLSFKQFLTVAQNDDTDPLTETTAEQLPESVTEPGEASDVTEAATTNEDALVLADVIASVYRSYPEIIQARQQAGLTSGELMSARGAYDVKFNAYSLSEPTGYYENYRNGLKLARQTWWGGYVEAGYRVGRGYYQPWYKERQTDDAGEFKASIIQPLLQGRAIDPQRVAVFQASLARQAVGPTVQQTLLQISLDATTNYWQWVAAGSSLQAQRELLKLAEERGKQYEAGVEAGKFAEIDLILNQQLIAERSTKVLETERKYRETAFKLGLFLRDDGGQPIVPEDQWIPKKFPAIQPPPPGDFQTDLAAALSRRPEPQILQYQIRGIQLDRQLACNEMLPRFDFIAEASQDMGEPATKSDDKGEFELVIGFTSEVPIQRRKARGKVQSTTAKIAQTNQKLRLVRDKIGVELQTAYNALTLSGQIVEQSEASLRASIDTLDRYRFAFERGKIDLIYLNLLETKANETEIKLIEAQQSWFAALAQMQIALGLDPLEQAMTVSALPPSELPTSLDLQDFESARSDDRLKDWELHEANALRDAE</sequence>
<dbReference type="AlphaFoldDB" id="Q7UXU0"/>
<reference evidence="7 8" key="1">
    <citation type="journal article" date="2003" name="Proc. Natl. Acad. Sci. U.S.A.">
        <title>Complete genome sequence of the marine planctomycete Pirellula sp. strain 1.</title>
        <authorList>
            <person name="Gloeckner F.O."/>
            <person name="Kube M."/>
            <person name="Bauer M."/>
            <person name="Teeling H."/>
            <person name="Lombardot T."/>
            <person name="Ludwig W."/>
            <person name="Gade D."/>
            <person name="Beck A."/>
            <person name="Borzym K."/>
            <person name="Heitmann K."/>
            <person name="Rabus R."/>
            <person name="Schlesner H."/>
            <person name="Amann R."/>
            <person name="Reinhardt R."/>
        </authorList>
    </citation>
    <scope>NUCLEOTIDE SEQUENCE [LARGE SCALE GENOMIC DNA]</scope>
    <source>
        <strain evidence="8">DSM 10527 / NCIMB 13988 / SH1</strain>
    </source>
</reference>
<feature type="region of interest" description="Disordered" evidence="6">
    <location>
        <begin position="1"/>
        <end position="30"/>
    </location>
</feature>
<dbReference type="OrthoDB" id="581172at2"/>
<proteinExistence type="predicted"/>
<dbReference type="PATRIC" id="fig|243090.15.peg.513"/>
<dbReference type="EMBL" id="BX294134">
    <property type="protein sequence ID" value="CAD71913.1"/>
    <property type="molecule type" value="Genomic_DNA"/>
</dbReference>
<comment type="subcellular location">
    <subcellularLocation>
        <location evidence="1">Cell outer membrane</location>
    </subcellularLocation>
</comment>
<feature type="compositionally biased region" description="Polar residues" evidence="6">
    <location>
        <begin position="125"/>
        <end position="137"/>
    </location>
</feature>
<dbReference type="GO" id="GO:0009279">
    <property type="term" value="C:cell outer membrane"/>
    <property type="evidence" value="ECO:0007669"/>
    <property type="project" value="UniProtKB-SubCell"/>
</dbReference>
<evidence type="ECO:0000256" key="5">
    <source>
        <dbReference type="ARBA" id="ARBA00023237"/>
    </source>
</evidence>
<protein>
    <recommendedName>
        <fullName evidence="9">Outer membrane efflux protein</fullName>
    </recommendedName>
</protein>
<evidence type="ECO:0000256" key="6">
    <source>
        <dbReference type="SAM" id="MobiDB-lite"/>
    </source>
</evidence>
<dbReference type="InParanoid" id="Q7UXU0"/>
<keyword evidence="2" id="KW-1134">Transmembrane beta strand</keyword>
<dbReference type="GO" id="GO:0015288">
    <property type="term" value="F:porin activity"/>
    <property type="evidence" value="ECO:0000318"/>
    <property type="project" value="GO_Central"/>
</dbReference>
<dbReference type="Gene3D" id="1.20.1600.10">
    <property type="entry name" value="Outer membrane efflux proteins (OEP)"/>
    <property type="match status" value="1"/>
</dbReference>
<dbReference type="PANTHER" id="PTHR30026:SF21">
    <property type="entry name" value="SLR1270 PROTEIN"/>
    <property type="match status" value="1"/>
</dbReference>